<protein>
    <submittedName>
        <fullName evidence="1">Uncharacterized protein</fullName>
    </submittedName>
</protein>
<gene>
    <name evidence="1" type="ORF">KGM_211502</name>
</gene>
<dbReference type="EMBL" id="AGBW02009275">
    <property type="protein sequence ID" value="OWR51200.1"/>
    <property type="molecule type" value="Genomic_DNA"/>
</dbReference>
<sequence>MDFYRESEIKKLCGLQDMYTDFDGWLCKYNKLFPNRYSTNKQISNNIKNVILTFDKLIVDGYISDVVNNRNVFLQIKYGGVGRRYLCQYTKSKLLFCFYLP</sequence>
<dbReference type="InParanoid" id="A0A212FBT7"/>
<comment type="caution">
    <text evidence="1">The sequence shown here is derived from an EMBL/GenBank/DDBJ whole genome shotgun (WGS) entry which is preliminary data.</text>
</comment>
<dbReference type="KEGG" id="dpl:KGM_211502"/>
<dbReference type="AlphaFoldDB" id="A0A212FBT7"/>
<organism evidence="1 2">
    <name type="scientific">Danaus plexippus plexippus</name>
    <dbReference type="NCBI Taxonomy" id="278856"/>
    <lineage>
        <taxon>Eukaryota</taxon>
        <taxon>Metazoa</taxon>
        <taxon>Ecdysozoa</taxon>
        <taxon>Arthropoda</taxon>
        <taxon>Hexapoda</taxon>
        <taxon>Insecta</taxon>
        <taxon>Pterygota</taxon>
        <taxon>Neoptera</taxon>
        <taxon>Endopterygota</taxon>
        <taxon>Lepidoptera</taxon>
        <taxon>Glossata</taxon>
        <taxon>Ditrysia</taxon>
        <taxon>Papilionoidea</taxon>
        <taxon>Nymphalidae</taxon>
        <taxon>Danainae</taxon>
        <taxon>Danaini</taxon>
        <taxon>Danaina</taxon>
        <taxon>Danaus</taxon>
        <taxon>Danaus</taxon>
    </lineage>
</organism>
<proteinExistence type="predicted"/>
<keyword evidence="2" id="KW-1185">Reference proteome</keyword>
<evidence type="ECO:0000313" key="1">
    <source>
        <dbReference type="EMBL" id="OWR51200.1"/>
    </source>
</evidence>
<evidence type="ECO:0000313" key="2">
    <source>
        <dbReference type="Proteomes" id="UP000007151"/>
    </source>
</evidence>
<reference evidence="1 2" key="1">
    <citation type="journal article" date="2011" name="Cell">
        <title>The monarch butterfly genome yields insights into long-distance migration.</title>
        <authorList>
            <person name="Zhan S."/>
            <person name="Merlin C."/>
            <person name="Boore J.L."/>
            <person name="Reppert S.M."/>
        </authorList>
    </citation>
    <scope>NUCLEOTIDE SEQUENCE [LARGE SCALE GENOMIC DNA]</scope>
    <source>
        <strain evidence="1">F-2</strain>
    </source>
</reference>
<accession>A0A212FBT7</accession>
<name>A0A212FBT7_DANPL</name>
<dbReference type="Proteomes" id="UP000007151">
    <property type="component" value="Unassembled WGS sequence"/>
</dbReference>